<reference evidence="2 3" key="1">
    <citation type="journal article" date="2020" name="Microb. Genom.">
        <title>Genetic diversity of clinical and environmental Mucorales isolates obtained from an investigation of mucormycosis cases among solid organ transplant recipients.</title>
        <authorList>
            <person name="Nguyen M.H."/>
            <person name="Kaul D."/>
            <person name="Muto C."/>
            <person name="Cheng S.J."/>
            <person name="Richter R.A."/>
            <person name="Bruno V.M."/>
            <person name="Liu G."/>
            <person name="Beyhan S."/>
            <person name="Sundermann A.J."/>
            <person name="Mounaud S."/>
            <person name="Pasculle A.W."/>
            <person name="Nierman W.C."/>
            <person name="Driscoll E."/>
            <person name="Cumbie R."/>
            <person name="Clancy C.J."/>
            <person name="Dupont C.L."/>
        </authorList>
    </citation>
    <scope>NUCLEOTIDE SEQUENCE [LARGE SCALE GENOMIC DNA]</scope>
    <source>
        <strain evidence="2 3">GL24</strain>
    </source>
</reference>
<dbReference type="EMBL" id="JAANIU010013012">
    <property type="protein sequence ID" value="KAG1530188.1"/>
    <property type="molecule type" value="Genomic_DNA"/>
</dbReference>
<evidence type="ECO:0000313" key="3">
    <source>
        <dbReference type="Proteomes" id="UP000740926"/>
    </source>
</evidence>
<dbReference type="AlphaFoldDB" id="A0A9P6XQA3"/>
<sequence>MGRTAPEAVAQDDAGFAAHDVSPVGQEQRSCPGSARRIKKIIYNGARLRMPAGAAIAHLARWATMGARPSEPPPHLAQAVVLRRRDTRSS</sequence>
<keyword evidence="3" id="KW-1185">Reference proteome</keyword>
<feature type="region of interest" description="Disordered" evidence="1">
    <location>
        <begin position="1"/>
        <end position="33"/>
    </location>
</feature>
<evidence type="ECO:0000313" key="2">
    <source>
        <dbReference type="EMBL" id="KAG1530188.1"/>
    </source>
</evidence>
<accession>A0A9P6XQA3</accession>
<proteinExistence type="predicted"/>
<organism evidence="2 3">
    <name type="scientific">Rhizopus delemar</name>
    <dbReference type="NCBI Taxonomy" id="936053"/>
    <lineage>
        <taxon>Eukaryota</taxon>
        <taxon>Fungi</taxon>
        <taxon>Fungi incertae sedis</taxon>
        <taxon>Mucoromycota</taxon>
        <taxon>Mucoromycotina</taxon>
        <taxon>Mucoromycetes</taxon>
        <taxon>Mucorales</taxon>
        <taxon>Mucorineae</taxon>
        <taxon>Rhizopodaceae</taxon>
        <taxon>Rhizopus</taxon>
    </lineage>
</organism>
<evidence type="ECO:0000256" key="1">
    <source>
        <dbReference type="SAM" id="MobiDB-lite"/>
    </source>
</evidence>
<name>A0A9P6XQA3_9FUNG</name>
<comment type="caution">
    <text evidence="2">The sequence shown here is derived from an EMBL/GenBank/DDBJ whole genome shotgun (WGS) entry which is preliminary data.</text>
</comment>
<protein>
    <submittedName>
        <fullName evidence="2">Uncharacterized protein</fullName>
    </submittedName>
</protein>
<dbReference type="Proteomes" id="UP000740926">
    <property type="component" value="Unassembled WGS sequence"/>
</dbReference>
<gene>
    <name evidence="2" type="ORF">G6F50_017484</name>
</gene>